<dbReference type="AlphaFoldDB" id="A0A484HEH2"/>
<dbReference type="Gene3D" id="3.30.70.2190">
    <property type="match status" value="1"/>
</dbReference>
<dbReference type="Gene3D" id="3.30.465.10">
    <property type="match status" value="1"/>
</dbReference>
<evidence type="ECO:0000256" key="1">
    <source>
        <dbReference type="ARBA" id="ARBA00001974"/>
    </source>
</evidence>
<dbReference type="InterPro" id="IPR016167">
    <property type="entry name" value="FAD-bd_PCMH_sub1"/>
</dbReference>
<dbReference type="Gene3D" id="3.30.70.2740">
    <property type="match status" value="1"/>
</dbReference>
<dbReference type="InterPro" id="IPR051914">
    <property type="entry name" value="FAD-linked_OxidoTrans_Type4"/>
</dbReference>
<evidence type="ECO:0000256" key="2">
    <source>
        <dbReference type="ARBA" id="ARBA00008000"/>
    </source>
</evidence>
<dbReference type="FunFam" id="1.10.45.10:FF:000001">
    <property type="entry name" value="D-lactate dehydrogenase mitochondrial"/>
    <property type="match status" value="1"/>
</dbReference>
<dbReference type="SUPFAM" id="SSF56176">
    <property type="entry name" value="FAD-binding/transporter-associated domain-like"/>
    <property type="match status" value="1"/>
</dbReference>
<evidence type="ECO:0000256" key="3">
    <source>
        <dbReference type="ARBA" id="ARBA00022630"/>
    </source>
</evidence>
<dbReference type="PANTHER" id="PTHR42934">
    <property type="entry name" value="GLYCOLATE OXIDASE SUBUNIT GLCD"/>
    <property type="match status" value="1"/>
</dbReference>
<evidence type="ECO:0000313" key="7">
    <source>
        <dbReference type="EMBL" id="VEN72897.1"/>
    </source>
</evidence>
<evidence type="ECO:0000259" key="6">
    <source>
        <dbReference type="PROSITE" id="PS51387"/>
    </source>
</evidence>
<dbReference type="InterPro" id="IPR016166">
    <property type="entry name" value="FAD-bd_PCMH"/>
</dbReference>
<accession>A0A484HEH2</accession>
<dbReference type="PROSITE" id="PS51387">
    <property type="entry name" value="FAD_PCMH"/>
    <property type="match status" value="1"/>
</dbReference>
<dbReference type="Gene3D" id="1.10.45.10">
    <property type="entry name" value="Vanillyl-alcohol Oxidase, Chain A, domain 4"/>
    <property type="match status" value="1"/>
</dbReference>
<dbReference type="Pfam" id="PF01565">
    <property type="entry name" value="FAD_binding_4"/>
    <property type="match status" value="1"/>
</dbReference>
<reference evidence="7" key="1">
    <citation type="submission" date="2019-01" db="EMBL/GenBank/DDBJ databases">
        <authorList>
            <consortium name="Genoscope - CEA"/>
            <person name="William W."/>
        </authorList>
    </citation>
    <scope>NUCLEOTIDE SEQUENCE</scope>
    <source>
        <strain evidence="7">CR-1</strain>
    </source>
</reference>
<gene>
    <name evidence="7" type="primary">glcD</name>
    <name evidence="7" type="ORF">EPICR_10398</name>
</gene>
<dbReference type="InterPro" id="IPR006094">
    <property type="entry name" value="Oxid_FAD_bind_N"/>
</dbReference>
<dbReference type="InterPro" id="IPR036318">
    <property type="entry name" value="FAD-bd_PCMH-like_sf"/>
</dbReference>
<dbReference type="SUPFAM" id="SSF55103">
    <property type="entry name" value="FAD-linked oxidases, C-terminal domain"/>
    <property type="match status" value="1"/>
</dbReference>
<dbReference type="Pfam" id="PF02913">
    <property type="entry name" value="FAD-oxidase_C"/>
    <property type="match status" value="1"/>
</dbReference>
<keyword evidence="4" id="KW-0274">FAD</keyword>
<dbReference type="InterPro" id="IPR004113">
    <property type="entry name" value="FAD-bd_oxidored_4_C"/>
</dbReference>
<keyword evidence="5" id="KW-0560">Oxidoreductase</keyword>
<name>A0A484HEH2_9BACT</name>
<keyword evidence="3" id="KW-0285">Flavoprotein</keyword>
<dbReference type="PANTHER" id="PTHR42934:SF1">
    <property type="entry name" value="GLYCOLATE OXIDASE SUBUNIT GLCD"/>
    <property type="match status" value="1"/>
</dbReference>
<dbReference type="GO" id="GO:0071949">
    <property type="term" value="F:FAD binding"/>
    <property type="evidence" value="ECO:0007669"/>
    <property type="project" value="InterPro"/>
</dbReference>
<dbReference type="EMBL" id="CAACVI010000001">
    <property type="protein sequence ID" value="VEN72897.1"/>
    <property type="molecule type" value="Genomic_DNA"/>
</dbReference>
<feature type="domain" description="FAD-binding PCMH-type" evidence="6">
    <location>
        <begin position="37"/>
        <end position="216"/>
    </location>
</feature>
<organism evidence="7">
    <name type="scientific">uncultured Desulfobacteraceae bacterium</name>
    <dbReference type="NCBI Taxonomy" id="218296"/>
    <lineage>
        <taxon>Bacteria</taxon>
        <taxon>Pseudomonadati</taxon>
        <taxon>Thermodesulfobacteriota</taxon>
        <taxon>Desulfobacteria</taxon>
        <taxon>Desulfobacterales</taxon>
        <taxon>Desulfobacteraceae</taxon>
        <taxon>environmental samples</taxon>
    </lineage>
</organism>
<dbReference type="InterPro" id="IPR016171">
    <property type="entry name" value="Vanillyl_alc_oxidase_C-sub2"/>
</dbReference>
<sequence length="471" mass="50856">MPLSDPCRRKLQSIVGPDHFLKEEEDRACYAYDATAMFHMPDAVVFPKNARQVSEILILANQEGFCVTPRGHGSGMTGGSLPVEGGVALVMTRMSRILEIDTDNLTAHVETGVVTGRLHRAAEKKGLFYPPDPASSDFSTIGGNLGECAGGPRAVKYGVTRDYVLGLEVVLPTGEIIHTGVKTAKGVTGYDLARLFVGSEGTLGVITRAVLKLLPLPETIRTMSVVFDAMEDAAETVSEVIRKGIIPRAIEFMDNASIRCAEAHIGAGLPTGAGAMLIIETDGKKDEAENAVRELERLCLAGGRASSVRVAETPAEAEKLWKARKAVSPALFNYGSHKINEDIVVPRSRIPDMIRKINELREKTGLFMASFGHAGDGNIHFNIMLDKNNRDEMKKAEKTIEIIFDHTLALGGTLSGEHGVGVTKASHLPREIGATERALMRNIKKLFDPRNVLNPSKIFQPEGKEPGGGSD</sequence>
<evidence type="ECO:0000256" key="5">
    <source>
        <dbReference type="ARBA" id="ARBA00023002"/>
    </source>
</evidence>
<protein>
    <submittedName>
        <fullName evidence="7">Glycolate oxidase subunit GlcD</fullName>
    </submittedName>
</protein>
<comment type="similarity">
    <text evidence="2">Belongs to the FAD-binding oxidoreductase/transferase type 4 family.</text>
</comment>
<dbReference type="InterPro" id="IPR016169">
    <property type="entry name" value="FAD-bd_PCMH_sub2"/>
</dbReference>
<dbReference type="FunFam" id="3.30.70.2740:FF:000001">
    <property type="entry name" value="D-lactate dehydrogenase mitochondrial"/>
    <property type="match status" value="1"/>
</dbReference>
<dbReference type="GO" id="GO:0016491">
    <property type="term" value="F:oxidoreductase activity"/>
    <property type="evidence" value="ECO:0007669"/>
    <property type="project" value="UniProtKB-KW"/>
</dbReference>
<evidence type="ECO:0000256" key="4">
    <source>
        <dbReference type="ARBA" id="ARBA00022827"/>
    </source>
</evidence>
<comment type="cofactor">
    <cofactor evidence="1">
        <name>FAD</name>
        <dbReference type="ChEBI" id="CHEBI:57692"/>
    </cofactor>
</comment>
<proteinExistence type="inferred from homology"/>
<dbReference type="Gene3D" id="3.30.43.10">
    <property type="entry name" value="Uridine Diphospho-n-acetylenolpyruvylglucosamine Reductase, domain 2"/>
    <property type="match status" value="1"/>
</dbReference>
<dbReference type="InterPro" id="IPR016164">
    <property type="entry name" value="FAD-linked_Oxase-like_C"/>
</dbReference>